<protein>
    <recommendedName>
        <fullName evidence="13">Exportin-5</fullName>
    </recommendedName>
    <alternativeName>
        <fullName evidence="14">Ran-binding protein 21</fullName>
    </alternativeName>
</protein>
<dbReference type="GO" id="GO:0005634">
    <property type="term" value="C:nucleus"/>
    <property type="evidence" value="ECO:0007669"/>
    <property type="project" value="UniProtKB-SubCell"/>
</dbReference>
<comment type="similarity">
    <text evidence="3">Belongs to the exportin family.</text>
</comment>
<dbReference type="FunFam" id="1.25.10.10:FF:000204">
    <property type="entry name" value="Exportin 5"/>
    <property type="match status" value="1"/>
</dbReference>
<reference evidence="16" key="2">
    <citation type="submission" date="2025-09" db="UniProtKB">
        <authorList>
            <consortium name="Ensembl"/>
        </authorList>
    </citation>
    <scope>IDENTIFICATION</scope>
</reference>
<gene>
    <name evidence="16" type="primary">XPO5</name>
</gene>
<dbReference type="GO" id="GO:0031267">
    <property type="term" value="F:small GTPase binding"/>
    <property type="evidence" value="ECO:0007669"/>
    <property type="project" value="InterPro"/>
</dbReference>
<dbReference type="PANTHER" id="PTHR11223">
    <property type="entry name" value="EXPORTIN 1/5"/>
    <property type="match status" value="1"/>
</dbReference>
<comment type="subcellular location">
    <subcellularLocation>
        <location evidence="2">Cytoplasm</location>
    </subcellularLocation>
    <subcellularLocation>
        <location evidence="1">Nucleus</location>
    </subcellularLocation>
</comment>
<dbReference type="Pfam" id="PF08389">
    <property type="entry name" value="Xpo1"/>
    <property type="match status" value="1"/>
</dbReference>
<dbReference type="Pfam" id="PF03810">
    <property type="entry name" value="IBN_N"/>
    <property type="match status" value="1"/>
</dbReference>
<dbReference type="Ensembl" id="ENSSTUT00000081459.1">
    <property type="protein sequence ID" value="ENSSTUP00000076547.1"/>
    <property type="gene ID" value="ENSSTUG00000033420.1"/>
</dbReference>
<keyword evidence="8" id="KW-0653">Protein transport</keyword>
<dbReference type="GO" id="GO:0042565">
    <property type="term" value="C:RNA nuclear export complex"/>
    <property type="evidence" value="ECO:0007669"/>
    <property type="project" value="TreeGrafter"/>
</dbReference>
<evidence type="ECO:0000256" key="11">
    <source>
        <dbReference type="ARBA" id="ARBA00023242"/>
    </source>
</evidence>
<keyword evidence="5" id="KW-0963">Cytoplasm</keyword>
<organism evidence="16 17">
    <name type="scientific">Salmo trutta</name>
    <name type="common">Brown trout</name>
    <dbReference type="NCBI Taxonomy" id="8032"/>
    <lineage>
        <taxon>Eukaryota</taxon>
        <taxon>Metazoa</taxon>
        <taxon>Chordata</taxon>
        <taxon>Craniata</taxon>
        <taxon>Vertebrata</taxon>
        <taxon>Euteleostomi</taxon>
        <taxon>Actinopterygii</taxon>
        <taxon>Neopterygii</taxon>
        <taxon>Teleostei</taxon>
        <taxon>Protacanthopterygii</taxon>
        <taxon>Salmoniformes</taxon>
        <taxon>Salmonidae</taxon>
        <taxon>Salmoninae</taxon>
        <taxon>Salmo</taxon>
    </lineage>
</organism>
<dbReference type="GO" id="GO:0006611">
    <property type="term" value="P:protein export from nucleus"/>
    <property type="evidence" value="ECO:0007669"/>
    <property type="project" value="InterPro"/>
</dbReference>
<reference evidence="16" key="1">
    <citation type="submission" date="2025-08" db="UniProtKB">
        <authorList>
            <consortium name="Ensembl"/>
        </authorList>
    </citation>
    <scope>IDENTIFICATION</scope>
</reference>
<dbReference type="GO" id="GO:0005737">
    <property type="term" value="C:cytoplasm"/>
    <property type="evidence" value="ECO:0007669"/>
    <property type="project" value="UniProtKB-SubCell"/>
</dbReference>
<dbReference type="InterPro" id="IPR045478">
    <property type="entry name" value="Exportin-5_C"/>
</dbReference>
<dbReference type="Pfam" id="PF19273">
    <property type="entry name" value="Exportin-5"/>
    <property type="match status" value="1"/>
</dbReference>
<keyword evidence="6" id="KW-0820">tRNA-binding</keyword>
<evidence type="ECO:0000256" key="3">
    <source>
        <dbReference type="ARBA" id="ARBA00009466"/>
    </source>
</evidence>
<evidence type="ECO:0000256" key="12">
    <source>
        <dbReference type="ARBA" id="ARBA00057045"/>
    </source>
</evidence>
<evidence type="ECO:0000256" key="1">
    <source>
        <dbReference type="ARBA" id="ARBA00004123"/>
    </source>
</evidence>
<evidence type="ECO:0000313" key="16">
    <source>
        <dbReference type="Ensembl" id="ENSSTUP00000076547.1"/>
    </source>
</evidence>
<evidence type="ECO:0000256" key="10">
    <source>
        <dbReference type="ARBA" id="ARBA00023158"/>
    </source>
</evidence>
<evidence type="ECO:0000256" key="9">
    <source>
        <dbReference type="ARBA" id="ARBA00022990"/>
    </source>
</evidence>
<dbReference type="GO" id="GO:0031047">
    <property type="term" value="P:regulatory ncRNA-mediated gene silencing"/>
    <property type="evidence" value="ECO:0007669"/>
    <property type="project" value="UniProtKB-KW"/>
</dbReference>
<evidence type="ECO:0000256" key="6">
    <source>
        <dbReference type="ARBA" id="ARBA00022555"/>
    </source>
</evidence>
<dbReference type="InterPro" id="IPR013598">
    <property type="entry name" value="Exportin-1/Importin-b-like"/>
</dbReference>
<dbReference type="SUPFAM" id="SSF48371">
    <property type="entry name" value="ARM repeat"/>
    <property type="match status" value="1"/>
</dbReference>
<dbReference type="GeneTree" id="ENSGT00940000153408"/>
<evidence type="ECO:0000256" key="8">
    <source>
        <dbReference type="ARBA" id="ARBA00022927"/>
    </source>
</evidence>
<evidence type="ECO:0000256" key="13">
    <source>
        <dbReference type="ARBA" id="ARBA00073518"/>
    </source>
</evidence>
<keyword evidence="4" id="KW-0813">Transport</keyword>
<accession>A0A674BZ26</accession>
<keyword evidence="9" id="KW-0007">Acetylation</keyword>
<dbReference type="InterPro" id="IPR045065">
    <property type="entry name" value="XPO1/5"/>
</dbReference>
<dbReference type="Gene3D" id="1.25.10.10">
    <property type="entry name" value="Leucine-rich Repeat Variant"/>
    <property type="match status" value="1"/>
</dbReference>
<feature type="domain" description="Importin N-terminal" evidence="15">
    <location>
        <begin position="36"/>
        <end position="103"/>
    </location>
</feature>
<keyword evidence="11" id="KW-0539">Nucleus</keyword>
<evidence type="ECO:0000256" key="2">
    <source>
        <dbReference type="ARBA" id="ARBA00004496"/>
    </source>
</evidence>
<keyword evidence="10" id="KW-0943">RNA-mediated gene silencing</keyword>
<comment type="function">
    <text evidence="12">Mediates the nuclear export of micro-RNA precursors, which form short hairpins. Also mediates the nuclear export of synthetic short hairpin RNAs used for RNA interference. In some circumstances can also mediate the nuclear export of deacylated and aminoacylated tRNAs. Specifically recognizes dsRNAs that lack a 5'-overhang in a sequence-independent manner, have only a short 3'-overhang, and that have a double-stranded length of at least 15 base-pairs. Binding is dependent on Ran-GTP.</text>
</comment>
<evidence type="ECO:0000256" key="5">
    <source>
        <dbReference type="ARBA" id="ARBA00022490"/>
    </source>
</evidence>
<dbReference type="InterPro" id="IPR001494">
    <property type="entry name" value="Importin-beta_N"/>
</dbReference>
<keyword evidence="7" id="KW-0694">RNA-binding</keyword>
<dbReference type="PANTHER" id="PTHR11223:SF3">
    <property type="entry name" value="EXPORTIN-5"/>
    <property type="match status" value="1"/>
</dbReference>
<dbReference type="InterPro" id="IPR011989">
    <property type="entry name" value="ARM-like"/>
</dbReference>
<evidence type="ECO:0000313" key="17">
    <source>
        <dbReference type="Proteomes" id="UP000472277"/>
    </source>
</evidence>
<keyword evidence="17" id="KW-1185">Reference proteome</keyword>
<name>A0A674BZ26_SALTR</name>
<proteinExistence type="inferred from homology"/>
<dbReference type="Proteomes" id="UP000472277">
    <property type="component" value="Chromosome 10"/>
</dbReference>
<dbReference type="AlphaFoldDB" id="A0A674BZ26"/>
<evidence type="ECO:0000256" key="7">
    <source>
        <dbReference type="ARBA" id="ARBA00022884"/>
    </source>
</evidence>
<dbReference type="GO" id="GO:0005049">
    <property type="term" value="F:nuclear export signal receptor activity"/>
    <property type="evidence" value="ECO:0007669"/>
    <property type="project" value="InterPro"/>
</dbReference>
<evidence type="ECO:0000259" key="15">
    <source>
        <dbReference type="SMART" id="SM00913"/>
    </source>
</evidence>
<dbReference type="GO" id="GO:0000049">
    <property type="term" value="F:tRNA binding"/>
    <property type="evidence" value="ECO:0007669"/>
    <property type="project" value="UniProtKB-KW"/>
</dbReference>
<dbReference type="SMART" id="SM00913">
    <property type="entry name" value="IBN_N"/>
    <property type="match status" value="1"/>
</dbReference>
<sequence length="1172" mass="133056">MEAVMGEPVSEMCDHLIKAVNVMMDAESSQIYRLEALKFCEEFKEKCPFCVPCGLHLADKAQTAVVRHFGLQILEHVIKFRWNNMPQQEKVQLKNCAMGLLSSGTYPILEEESHIKDVLARIIVEMIKREWPQHWPDMLKEMEALTSIGEAQTELVMMILLRLAEDVITFQTLPAQRRRDIQQTLTQNMDSIFSFLLTILQLHVDEYRKLKKIPGQELQAKAHCRVGVAALNTLAGYIDWVALAHLTNDNCRLLEMLCLLLSETELQLEAAECLLIAISRKGKLEDRKPLMVLFDDVAMHYILSAAQSADGAATLVERHYIFLKRLCQVLCSLGSQLCFLVGSDVEVDVPANLSKYTEAFLAFTTHPSQFLRSSTQITWGTLFRHEILSKDPVIIQMMIKYFRATMTNLVKTGFPSRNDSPSCEYSRHDFDSDEDFNSFFNSFRAQQGEAVRNACRVVPLEGFQIAAEWLQYQISTPIDIGTTGCTSCFLTGLCSILSPSAVQWDAMTFFTESVVGQIFKNVEVEKLPVDQGIELLQAVLNYDTQDPLILSCVLTNLSSLFPFVTHRPHFLPQVLYKLFASITFEVVEESKAPRTRAVKNVRRHACSSIIKMSRDYPWFILPCFDILYNQVKKLFSNEALLTQMEKCALIEALVLISNQFKDYTKQKAFLEELMATVAARWTSDEMRVLLEPALFLAFVGADQLMAEGTDYTTGINRSRLSFCVYTILGVVKRARWPADLEEAKAGGFVAGYTPSGAPIYRNPCTPQVLALLPNLLALIRTHNNLFLPENMCRLSETFSRAYEVIEVERKVVLGLTQPVLDIYDSPVYKTHLERMQGFFCTLYDNCYHILGNAGLSLQQDFYTIEGLAEQIVGSALISLDNVPDHRLRPMLHILLSYWTIRDTNHIELVLSCPQEYYDSLLCPLLGPLFAYMLQVRDDEDEACEENQVTQEMLEEQLVRLVTREVLDLLTSTHGSVTELSLPLQDIYMTLLTISFTSLSWKDTSNCHRTASMVCWTLLRQVVGGNLLPEAVTWFYASVLKGLQMHGQHEVCNSALTQLALIIYDNLRPRYMELRSVMTQIPSINLEALDQYDQRLLEPSSAQKVGEKKRKDQFKKLIAGTVGKALGQQFKKEVHIRNLPSLFKKPKLEKRDIVEPSETGSLAALFSPTQDDI</sequence>
<dbReference type="GO" id="GO:0006405">
    <property type="term" value="P:RNA export from nucleus"/>
    <property type="evidence" value="ECO:0007669"/>
    <property type="project" value="TreeGrafter"/>
</dbReference>
<dbReference type="InterPro" id="IPR016024">
    <property type="entry name" value="ARM-type_fold"/>
</dbReference>
<evidence type="ECO:0000256" key="14">
    <source>
        <dbReference type="ARBA" id="ARBA00077871"/>
    </source>
</evidence>
<evidence type="ECO:0000256" key="4">
    <source>
        <dbReference type="ARBA" id="ARBA00022448"/>
    </source>
</evidence>